<keyword evidence="2" id="KW-1185">Reference proteome</keyword>
<reference evidence="1 2" key="1">
    <citation type="submission" date="2017-11" db="EMBL/GenBank/DDBJ databases">
        <title>De-novo sequencing of pomegranate (Punica granatum L.) genome.</title>
        <authorList>
            <person name="Akparov Z."/>
            <person name="Amiraslanov A."/>
            <person name="Hajiyeva S."/>
            <person name="Abbasov M."/>
            <person name="Kaur K."/>
            <person name="Hamwieh A."/>
            <person name="Solovyev V."/>
            <person name="Salamov A."/>
            <person name="Braich B."/>
            <person name="Kosarev P."/>
            <person name="Mahmoud A."/>
            <person name="Hajiyev E."/>
            <person name="Babayeva S."/>
            <person name="Izzatullayeva V."/>
            <person name="Mammadov A."/>
            <person name="Mammadov A."/>
            <person name="Sharifova S."/>
            <person name="Ojaghi J."/>
            <person name="Eynullazada K."/>
            <person name="Bayramov B."/>
            <person name="Abdulazimova A."/>
            <person name="Shahmuradov I."/>
        </authorList>
    </citation>
    <scope>NUCLEOTIDE SEQUENCE [LARGE SCALE GENOMIC DNA]</scope>
    <source>
        <strain evidence="2">cv. AG2017</strain>
        <tissue evidence="1">Leaf</tissue>
    </source>
</reference>
<dbReference type="AlphaFoldDB" id="A0A2I0KCG1"/>
<protein>
    <submittedName>
        <fullName evidence="1">Uncharacterized protein</fullName>
    </submittedName>
</protein>
<accession>A0A2I0KCG1</accession>
<evidence type="ECO:0000313" key="2">
    <source>
        <dbReference type="Proteomes" id="UP000233551"/>
    </source>
</evidence>
<evidence type="ECO:0000313" key="1">
    <source>
        <dbReference type="EMBL" id="PKI66229.1"/>
    </source>
</evidence>
<name>A0A2I0KCG1_PUNGR</name>
<dbReference type="Proteomes" id="UP000233551">
    <property type="component" value="Unassembled WGS sequence"/>
</dbReference>
<gene>
    <name evidence="1" type="ORF">CRG98_013397</name>
</gene>
<organism evidence="1 2">
    <name type="scientific">Punica granatum</name>
    <name type="common">Pomegranate</name>
    <dbReference type="NCBI Taxonomy" id="22663"/>
    <lineage>
        <taxon>Eukaryota</taxon>
        <taxon>Viridiplantae</taxon>
        <taxon>Streptophyta</taxon>
        <taxon>Embryophyta</taxon>
        <taxon>Tracheophyta</taxon>
        <taxon>Spermatophyta</taxon>
        <taxon>Magnoliopsida</taxon>
        <taxon>eudicotyledons</taxon>
        <taxon>Gunneridae</taxon>
        <taxon>Pentapetalae</taxon>
        <taxon>rosids</taxon>
        <taxon>malvids</taxon>
        <taxon>Myrtales</taxon>
        <taxon>Lythraceae</taxon>
        <taxon>Punica</taxon>
    </lineage>
</organism>
<dbReference type="EMBL" id="PGOL01000683">
    <property type="protein sequence ID" value="PKI66229.1"/>
    <property type="molecule type" value="Genomic_DNA"/>
</dbReference>
<proteinExistence type="predicted"/>
<sequence>MDLLKVFGADYLEQVFGADYLDQDVLDGFLWDCLSVKDLTVSGQFRAGRSVQTLTQEEHALTSNSGLLAHQRAIRGEAAAPSQAQLVEGWIQDSDEFWRGYGFHVYRCIIGSSSTTFYGEVVERPDARDIQFYFANDPRFKFPVRLRVHLEEEFKGGAWLFYLLGCFQRLTDVNITKDLPPEHDLIIPEVQGPEDAHDGFKWCTKHSLR</sequence>
<comment type="caution">
    <text evidence="1">The sequence shown here is derived from an EMBL/GenBank/DDBJ whole genome shotgun (WGS) entry which is preliminary data.</text>
</comment>